<dbReference type="OrthoDB" id="211933at2"/>
<sequence length="192" mass="21666">MSHIANPFVILLDANVMYPFRTRDVLFTFAQQGLFRARFTEQIIDEWTRSLIRNKPDLAESVKEQAAAVRDVFQECFVTGYEPLIEGFVLPDPDDRHVLAAAIKCSAQIIVTENLKDFPSEILDEHDIEALGADDVLANTFDLFPIDGARALRTVRKRYGNPPFTPSEFLLDLTKSGMPKLAAMARSSIEYL</sequence>
<name>A0A1M7CNM1_9RHOB</name>
<organism evidence="3 4">
    <name type="scientific">Roseovarius marisflavi</name>
    <dbReference type="NCBI Taxonomy" id="1054996"/>
    <lineage>
        <taxon>Bacteria</taxon>
        <taxon>Pseudomonadati</taxon>
        <taxon>Pseudomonadota</taxon>
        <taxon>Alphaproteobacteria</taxon>
        <taxon>Rhodobacterales</taxon>
        <taxon>Roseobacteraceae</taxon>
        <taxon>Roseovarius</taxon>
    </lineage>
</organism>
<dbReference type="InterPro" id="IPR058652">
    <property type="entry name" value="VapC50_C"/>
</dbReference>
<dbReference type="Proteomes" id="UP000184191">
    <property type="component" value="Unassembled WGS sequence"/>
</dbReference>
<dbReference type="EMBL" id="FRBN01000027">
    <property type="protein sequence ID" value="SHL68429.1"/>
    <property type="molecule type" value="Genomic_DNA"/>
</dbReference>
<dbReference type="InterPro" id="IPR002716">
    <property type="entry name" value="PIN_dom"/>
</dbReference>
<evidence type="ECO:0000259" key="2">
    <source>
        <dbReference type="Pfam" id="PF26343"/>
    </source>
</evidence>
<dbReference type="AlphaFoldDB" id="A0A1M7CNM1"/>
<accession>A0A1M7CNM1</accession>
<evidence type="ECO:0000259" key="1">
    <source>
        <dbReference type="Pfam" id="PF13470"/>
    </source>
</evidence>
<keyword evidence="4" id="KW-1185">Reference proteome</keyword>
<reference evidence="4" key="1">
    <citation type="submission" date="2016-11" db="EMBL/GenBank/DDBJ databases">
        <authorList>
            <person name="Varghese N."/>
            <person name="Submissions S."/>
        </authorList>
    </citation>
    <scope>NUCLEOTIDE SEQUENCE [LARGE SCALE GENOMIC DNA]</scope>
    <source>
        <strain evidence="4">DSM 29327</strain>
    </source>
</reference>
<feature type="domain" description="PIN" evidence="1">
    <location>
        <begin position="11"/>
        <end position="115"/>
    </location>
</feature>
<proteinExistence type="predicted"/>
<evidence type="ECO:0000313" key="3">
    <source>
        <dbReference type="EMBL" id="SHL68429.1"/>
    </source>
</evidence>
<evidence type="ECO:0000313" key="4">
    <source>
        <dbReference type="Proteomes" id="UP000184191"/>
    </source>
</evidence>
<protein>
    <submittedName>
        <fullName evidence="3">PIN domain-containing protein</fullName>
    </submittedName>
</protein>
<dbReference type="Pfam" id="PF13470">
    <property type="entry name" value="PIN_3"/>
    <property type="match status" value="1"/>
</dbReference>
<dbReference type="RefSeq" id="WP_084732931.1">
    <property type="nucleotide sequence ID" value="NZ_FRBN01000027.1"/>
</dbReference>
<gene>
    <name evidence="3" type="ORF">SAMN05444414_12740</name>
</gene>
<dbReference type="Pfam" id="PF26343">
    <property type="entry name" value="VapC50_C"/>
    <property type="match status" value="1"/>
</dbReference>
<feature type="domain" description="VapC50 C-terminal" evidence="2">
    <location>
        <begin position="133"/>
        <end position="186"/>
    </location>
</feature>